<dbReference type="Gene3D" id="3.30.200.20">
    <property type="entry name" value="Phosphorylase Kinase, domain 1"/>
    <property type="match status" value="1"/>
</dbReference>
<evidence type="ECO:0000256" key="5">
    <source>
        <dbReference type="PROSITE-ProRule" id="PRU10141"/>
    </source>
</evidence>
<keyword evidence="4 5" id="KW-0067">ATP-binding</keyword>
<dbReference type="InterPro" id="IPR000719">
    <property type="entry name" value="Prot_kinase_dom"/>
</dbReference>
<feature type="compositionally biased region" description="Pro residues" evidence="7">
    <location>
        <begin position="294"/>
        <end position="308"/>
    </location>
</feature>
<dbReference type="InterPro" id="IPR011009">
    <property type="entry name" value="Kinase-like_dom_sf"/>
</dbReference>
<gene>
    <name evidence="9" type="ORF">TCMB3V08_LOCUS4413</name>
</gene>
<accession>A0A7R9P6W8</accession>
<dbReference type="EMBL" id="OE180680">
    <property type="protein sequence ID" value="CAD7571749.1"/>
    <property type="molecule type" value="Genomic_DNA"/>
</dbReference>
<organism evidence="9">
    <name type="scientific">Timema californicum</name>
    <name type="common">California timema</name>
    <name type="synonym">Walking stick</name>
    <dbReference type="NCBI Taxonomy" id="61474"/>
    <lineage>
        <taxon>Eukaryota</taxon>
        <taxon>Metazoa</taxon>
        <taxon>Ecdysozoa</taxon>
        <taxon>Arthropoda</taxon>
        <taxon>Hexapoda</taxon>
        <taxon>Insecta</taxon>
        <taxon>Pterygota</taxon>
        <taxon>Neoptera</taxon>
        <taxon>Polyneoptera</taxon>
        <taxon>Phasmatodea</taxon>
        <taxon>Timematodea</taxon>
        <taxon>Timematoidea</taxon>
        <taxon>Timematidae</taxon>
        <taxon>Timema</taxon>
    </lineage>
</organism>
<dbReference type="GO" id="GO:0005776">
    <property type="term" value="C:autophagosome"/>
    <property type="evidence" value="ECO:0007669"/>
    <property type="project" value="TreeGrafter"/>
</dbReference>
<keyword evidence="1" id="KW-0808">Transferase</keyword>
<feature type="compositionally biased region" description="Polar residues" evidence="7">
    <location>
        <begin position="406"/>
        <end position="417"/>
    </location>
</feature>
<sequence>MEVVGDFEYNNKDLIGHGAFAVVFKGRHRKNPSFVVAIKSITKKNLAKSQNLLGKEIKILKELTELHHDNVVALLDCKETSHNVYLVMEYCNGGDLADYLAVKGTLSEGTIRLFLTQLAGAMRALYAKGIVHRDLKPQNILLSHSGGKACPQPHEITLKIADFGFARFLQDGVMAATLCGSPMYMAPEVIMSLQYDAKADLWSLGTIVFQCLTGKAPFQAQTPQALKQFYEKNSNLAPKIPVGTSPELVDLLLGLLRRNAKDRMNFDTFFNHAFHQRRQEPAQSPLPSSSLPGELPPSPRTLFPPPATSPAQLRVESRSPDPGSPVQARGQGSFSSPEETDDFVLVPANIPSDHSSDSGQLDNRHKIGACVALASPPRPSFLPISEPIPVPTQRKAYENLGPSPSPTKSSVPRSQPINMKRGSNDSNRAPPDLSSLSPPSVQFMIGTPPSLGGRRRSASGSSCETPPPVTTWQVSPVSAGRLTPTGSPLRRSGDISPLLSGPLAMLQPPILGSPILGDNNNLRHSPIMPFTTRAMTLPDISGHYTAADLYSFTSGMSELGPHLKNVLQIAVDGPNVNLKFLKDFNLMMGKNLDNSEDKKPIDSVDGIKNVEFTSGMLHSTRRASSKRREAIEEMKKKEIEEANRSKTTLETVNKLEAKKIKLLQQAEEEASALQTEINLEKKRLRQIFWELQTSLITKGGGAFQRLFSDTPNPPLDGPITFLAPELAAETLLEKEHNETLAKLNFVLALADCVVELSATRAAPLAALTDSLNTSQRQSDGSRRAEQLVLLVRALQLLSSGLNLASQQLRAGQLQPSASVKTVVGLLNSKFRQCLSDCKQLNTPGLLQKAGVDPNTTNITADKILYNHAIQMCQSAALDELFGNPEECFQRYQTAQILLHSLSQQVSHQQDRALLTKC</sequence>
<dbReference type="GO" id="GO:0034045">
    <property type="term" value="C:phagophore assembly site membrane"/>
    <property type="evidence" value="ECO:0007669"/>
    <property type="project" value="TreeGrafter"/>
</dbReference>
<dbReference type="GO" id="GO:0005829">
    <property type="term" value="C:cytosol"/>
    <property type="evidence" value="ECO:0007669"/>
    <property type="project" value="TreeGrafter"/>
</dbReference>
<dbReference type="FunFam" id="3.30.200.20:FF:000149">
    <property type="entry name" value="serine/threonine-protein kinase unc-51 isoform X1"/>
    <property type="match status" value="1"/>
</dbReference>
<dbReference type="GO" id="GO:0000045">
    <property type="term" value="P:autophagosome assembly"/>
    <property type="evidence" value="ECO:0007669"/>
    <property type="project" value="TreeGrafter"/>
</dbReference>
<dbReference type="InterPro" id="IPR045269">
    <property type="entry name" value="Atg1-like"/>
</dbReference>
<evidence type="ECO:0000256" key="1">
    <source>
        <dbReference type="ARBA" id="ARBA00022679"/>
    </source>
</evidence>
<feature type="domain" description="Protein kinase" evidence="8">
    <location>
        <begin position="9"/>
        <end position="275"/>
    </location>
</feature>
<reference evidence="9" key="1">
    <citation type="submission" date="2020-11" db="EMBL/GenBank/DDBJ databases">
        <authorList>
            <person name="Tran Van P."/>
        </authorList>
    </citation>
    <scope>NUCLEOTIDE SEQUENCE</scope>
</reference>
<dbReference type="PROSITE" id="PS00107">
    <property type="entry name" value="PROTEIN_KINASE_ATP"/>
    <property type="match status" value="1"/>
</dbReference>
<feature type="binding site" evidence="5">
    <location>
        <position position="39"/>
    </location>
    <ligand>
        <name>ATP</name>
        <dbReference type="ChEBI" id="CHEBI:30616"/>
    </ligand>
</feature>
<dbReference type="Pfam" id="PF21127">
    <property type="entry name" value="ATG1-like_MIT2"/>
    <property type="match status" value="1"/>
</dbReference>
<dbReference type="SUPFAM" id="SSF56112">
    <property type="entry name" value="Protein kinase-like (PK-like)"/>
    <property type="match status" value="1"/>
</dbReference>
<dbReference type="PROSITE" id="PS50011">
    <property type="entry name" value="PROTEIN_KINASE_DOM"/>
    <property type="match status" value="1"/>
</dbReference>
<evidence type="ECO:0000256" key="3">
    <source>
        <dbReference type="ARBA" id="ARBA00022777"/>
    </source>
</evidence>
<dbReference type="GO" id="GO:0000422">
    <property type="term" value="P:autophagy of mitochondrion"/>
    <property type="evidence" value="ECO:0007669"/>
    <property type="project" value="TreeGrafter"/>
</dbReference>
<dbReference type="PANTHER" id="PTHR24348">
    <property type="entry name" value="SERINE/THREONINE-PROTEIN KINASE UNC-51-RELATED"/>
    <property type="match status" value="1"/>
</dbReference>
<evidence type="ECO:0000259" key="8">
    <source>
        <dbReference type="PROSITE" id="PS50011"/>
    </source>
</evidence>
<feature type="region of interest" description="Disordered" evidence="7">
    <location>
        <begin position="276"/>
        <end position="339"/>
    </location>
</feature>
<dbReference type="GO" id="GO:0034727">
    <property type="term" value="P:piecemeal microautophagy of the nucleus"/>
    <property type="evidence" value="ECO:0007669"/>
    <property type="project" value="TreeGrafter"/>
</dbReference>
<feature type="coiled-coil region" evidence="6">
    <location>
        <begin position="652"/>
        <end position="683"/>
    </location>
</feature>
<dbReference type="SMART" id="SM00220">
    <property type="entry name" value="S_TKc"/>
    <property type="match status" value="1"/>
</dbReference>
<name>A0A7R9P6W8_TIMCA</name>
<dbReference type="InterPro" id="IPR017441">
    <property type="entry name" value="Protein_kinase_ATP_BS"/>
</dbReference>
<dbReference type="AlphaFoldDB" id="A0A7R9P6W8"/>
<dbReference type="GO" id="GO:0010508">
    <property type="term" value="P:positive regulation of autophagy"/>
    <property type="evidence" value="ECO:0007669"/>
    <property type="project" value="TreeGrafter"/>
</dbReference>
<protein>
    <submittedName>
        <fullName evidence="9">(California timema) hypothetical protein</fullName>
    </submittedName>
</protein>
<dbReference type="PROSITE" id="PS00108">
    <property type="entry name" value="PROTEIN_KINASE_ST"/>
    <property type="match status" value="1"/>
</dbReference>
<dbReference type="InterPro" id="IPR008271">
    <property type="entry name" value="Ser/Thr_kinase_AS"/>
</dbReference>
<dbReference type="Pfam" id="PF00069">
    <property type="entry name" value="Pkinase"/>
    <property type="match status" value="1"/>
</dbReference>
<dbReference type="PANTHER" id="PTHR24348:SF22">
    <property type="entry name" value="NON-SPECIFIC SERINE_THREONINE PROTEIN KINASE"/>
    <property type="match status" value="1"/>
</dbReference>
<keyword evidence="3" id="KW-0418">Kinase</keyword>
<dbReference type="GO" id="GO:0004674">
    <property type="term" value="F:protein serine/threonine kinase activity"/>
    <property type="evidence" value="ECO:0007669"/>
    <property type="project" value="InterPro"/>
</dbReference>
<dbReference type="CDD" id="cd14120">
    <property type="entry name" value="STKc_ULK1_2-like"/>
    <property type="match status" value="1"/>
</dbReference>
<dbReference type="GO" id="GO:0042594">
    <property type="term" value="P:response to starvation"/>
    <property type="evidence" value="ECO:0007669"/>
    <property type="project" value="TreeGrafter"/>
</dbReference>
<dbReference type="GO" id="GO:0048675">
    <property type="term" value="P:axon extension"/>
    <property type="evidence" value="ECO:0007669"/>
    <property type="project" value="TreeGrafter"/>
</dbReference>
<evidence type="ECO:0000256" key="2">
    <source>
        <dbReference type="ARBA" id="ARBA00022741"/>
    </source>
</evidence>
<keyword evidence="6" id="KW-0175">Coiled coil</keyword>
<dbReference type="GO" id="GO:0005524">
    <property type="term" value="F:ATP binding"/>
    <property type="evidence" value="ECO:0007669"/>
    <property type="project" value="UniProtKB-UniRule"/>
</dbReference>
<dbReference type="GO" id="GO:0061709">
    <property type="term" value="P:reticulophagy"/>
    <property type="evidence" value="ECO:0007669"/>
    <property type="project" value="TreeGrafter"/>
</dbReference>
<dbReference type="FunFam" id="1.10.510.10:FF:000493">
    <property type="entry name" value="serine/threonine-protein kinase unc-51 isoform X2"/>
    <property type="match status" value="1"/>
</dbReference>
<feature type="region of interest" description="Disordered" evidence="7">
    <location>
        <begin position="394"/>
        <end position="492"/>
    </location>
</feature>
<evidence type="ECO:0000256" key="4">
    <source>
        <dbReference type="ARBA" id="ARBA00022840"/>
    </source>
</evidence>
<feature type="compositionally biased region" description="Low complexity" evidence="7">
    <location>
        <begin position="430"/>
        <end position="440"/>
    </location>
</feature>
<dbReference type="InterPro" id="IPR048941">
    <property type="entry name" value="ATG1-like_MIT2"/>
</dbReference>
<proteinExistence type="predicted"/>
<evidence type="ECO:0000313" key="9">
    <source>
        <dbReference type="EMBL" id="CAD7571749.1"/>
    </source>
</evidence>
<evidence type="ECO:0000256" key="7">
    <source>
        <dbReference type="SAM" id="MobiDB-lite"/>
    </source>
</evidence>
<evidence type="ECO:0000256" key="6">
    <source>
        <dbReference type="SAM" id="Coils"/>
    </source>
</evidence>
<keyword evidence="2 5" id="KW-0547">Nucleotide-binding</keyword>
<dbReference type="Gene3D" id="1.10.510.10">
    <property type="entry name" value="Transferase(Phosphotransferase) domain 1"/>
    <property type="match status" value="1"/>
</dbReference>